<dbReference type="Gene3D" id="1.10.260.40">
    <property type="entry name" value="lambda repressor-like DNA-binding domains"/>
    <property type="match status" value="1"/>
</dbReference>
<dbReference type="InterPro" id="IPR046335">
    <property type="entry name" value="LacI/GalR-like_sensor"/>
</dbReference>
<dbReference type="SUPFAM" id="SSF47413">
    <property type="entry name" value="lambda repressor-like DNA-binding domains"/>
    <property type="match status" value="1"/>
</dbReference>
<dbReference type="Pfam" id="PF00356">
    <property type="entry name" value="LacI"/>
    <property type="match status" value="1"/>
</dbReference>
<dbReference type="Pfam" id="PF13377">
    <property type="entry name" value="Peripla_BP_3"/>
    <property type="match status" value="1"/>
</dbReference>
<dbReference type="RefSeq" id="WP_330171227.1">
    <property type="nucleotide sequence ID" value="NZ_CP137080.1"/>
</dbReference>
<dbReference type="KEGG" id="mliy:RYJ27_02690"/>
<evidence type="ECO:0000256" key="4">
    <source>
        <dbReference type="ARBA" id="ARBA00023163"/>
    </source>
</evidence>
<dbReference type="CDD" id="cd06288">
    <property type="entry name" value="PBP1_sucrose_transcription_regulator"/>
    <property type="match status" value="1"/>
</dbReference>
<dbReference type="InterPro" id="IPR028082">
    <property type="entry name" value="Peripla_BP_I"/>
</dbReference>
<dbReference type="PANTHER" id="PTHR30146">
    <property type="entry name" value="LACI-RELATED TRANSCRIPTIONAL REPRESSOR"/>
    <property type="match status" value="1"/>
</dbReference>
<dbReference type="PROSITE" id="PS00356">
    <property type="entry name" value="HTH_LACI_1"/>
    <property type="match status" value="1"/>
</dbReference>
<sequence>MTNAPRPKLADVARVAGVSTGTASKALTGRGALRRDTRERVLAAAEKLGYEPNVAALGLVSGRSYTVGLITSDQLGRFSVPVMLGAEDSLATGQMAILFCDAREDPVRERHWIRTLSARNVDGILVTSLRSDPRPSLSDLVSVPVVYAYSPSERPDDISVVPDDAQGGRLAGDHLLEVGRTRLAYVGGPASYTASHLRLRGFREALAAAGLDLTTAPLFVSWEEEAGRQAARMLLRRGDEFDGVFCASDQIARGLIDELSSAGVSVPDDVAVVGFDNWDIMTLASRPPITSIDMNLTKVGDVAARLLTEAIAGEASPGEHRVECTLIVRGSTV</sequence>
<feature type="domain" description="HTH lacI-type" evidence="5">
    <location>
        <begin position="7"/>
        <end position="61"/>
    </location>
</feature>
<evidence type="ECO:0000256" key="3">
    <source>
        <dbReference type="ARBA" id="ARBA00023125"/>
    </source>
</evidence>
<protein>
    <submittedName>
        <fullName evidence="6">LacI family DNA-binding transcriptional regulator</fullName>
    </submittedName>
</protein>
<proteinExistence type="predicted"/>
<keyword evidence="4" id="KW-0804">Transcription</keyword>
<dbReference type="GO" id="GO:0000976">
    <property type="term" value="F:transcription cis-regulatory region binding"/>
    <property type="evidence" value="ECO:0007669"/>
    <property type="project" value="TreeGrafter"/>
</dbReference>
<keyword evidence="7" id="KW-1185">Reference proteome</keyword>
<dbReference type="PANTHER" id="PTHR30146:SF148">
    <property type="entry name" value="HTH-TYPE TRANSCRIPTIONAL REPRESSOR PURR-RELATED"/>
    <property type="match status" value="1"/>
</dbReference>
<dbReference type="PROSITE" id="PS50932">
    <property type="entry name" value="HTH_LACI_2"/>
    <property type="match status" value="1"/>
</dbReference>
<dbReference type="SMART" id="SM00354">
    <property type="entry name" value="HTH_LACI"/>
    <property type="match status" value="1"/>
</dbReference>
<dbReference type="InterPro" id="IPR000843">
    <property type="entry name" value="HTH_LacI"/>
</dbReference>
<dbReference type="AlphaFoldDB" id="A0AAU0MHX3"/>
<dbReference type="SUPFAM" id="SSF53822">
    <property type="entry name" value="Periplasmic binding protein-like I"/>
    <property type="match status" value="1"/>
</dbReference>
<evidence type="ECO:0000256" key="1">
    <source>
        <dbReference type="ARBA" id="ARBA00022491"/>
    </source>
</evidence>
<evidence type="ECO:0000256" key="2">
    <source>
        <dbReference type="ARBA" id="ARBA00023015"/>
    </source>
</evidence>
<reference evidence="6 7" key="1">
    <citation type="submission" date="2023-10" db="EMBL/GenBank/DDBJ databases">
        <title>Y20.</title>
        <authorList>
            <person name="Zhang G."/>
            <person name="Ding Y."/>
        </authorList>
    </citation>
    <scope>NUCLEOTIDE SEQUENCE [LARGE SCALE GENOMIC DNA]</scope>
    <source>
        <strain evidence="6 7">Y20</strain>
    </source>
</reference>
<dbReference type="CDD" id="cd01392">
    <property type="entry name" value="HTH_LacI"/>
    <property type="match status" value="1"/>
</dbReference>
<accession>A0AAU0MHX3</accession>
<dbReference type="Gene3D" id="3.40.50.2300">
    <property type="match status" value="2"/>
</dbReference>
<organism evidence="6 7">
    <name type="scientific">Microbacterium limosum</name>
    <dbReference type="NCBI Taxonomy" id="3079935"/>
    <lineage>
        <taxon>Bacteria</taxon>
        <taxon>Bacillati</taxon>
        <taxon>Actinomycetota</taxon>
        <taxon>Actinomycetes</taxon>
        <taxon>Micrococcales</taxon>
        <taxon>Microbacteriaceae</taxon>
        <taxon>Microbacterium</taxon>
    </lineage>
</organism>
<dbReference type="InterPro" id="IPR010982">
    <property type="entry name" value="Lambda_DNA-bd_dom_sf"/>
</dbReference>
<evidence type="ECO:0000313" key="6">
    <source>
        <dbReference type="EMBL" id="WOQ70146.1"/>
    </source>
</evidence>
<dbReference type="EMBL" id="CP137080">
    <property type="protein sequence ID" value="WOQ70146.1"/>
    <property type="molecule type" value="Genomic_DNA"/>
</dbReference>
<evidence type="ECO:0000259" key="5">
    <source>
        <dbReference type="PROSITE" id="PS50932"/>
    </source>
</evidence>
<keyword evidence="1" id="KW-0678">Repressor</keyword>
<evidence type="ECO:0000313" key="7">
    <source>
        <dbReference type="Proteomes" id="UP001329313"/>
    </source>
</evidence>
<keyword evidence="3 6" id="KW-0238">DNA-binding</keyword>
<dbReference type="Proteomes" id="UP001329313">
    <property type="component" value="Chromosome"/>
</dbReference>
<name>A0AAU0MHX3_9MICO</name>
<keyword evidence="2" id="KW-0805">Transcription regulation</keyword>
<gene>
    <name evidence="6" type="ORF">RYJ27_02690</name>
</gene>
<dbReference type="GO" id="GO:0003700">
    <property type="term" value="F:DNA-binding transcription factor activity"/>
    <property type="evidence" value="ECO:0007669"/>
    <property type="project" value="TreeGrafter"/>
</dbReference>